<feature type="compositionally biased region" description="Basic and acidic residues" evidence="1">
    <location>
        <begin position="23"/>
        <end position="37"/>
    </location>
</feature>
<sequence>MAQEEDQDQHEWMKAWASPRNPNDGKKHLEDYLDDAGHMCSTPNTPTAKTRFSREPSFDSAQNSQEKPTIMTKVHEKAKKWKQILPYIKKHLHGQAHDNEQRQGHEIDNATTSVDLGDGGNTEERVADYLRAPMYESEIAPKLYRQQSVTQQGSVLNSPPQPAQPQSRRATSPPQLTRCKSYRPRPGVKSGIEEVQVHDMARTKSDPVRLKPVRVGSSECPPTSFSFPTSPEIKELDGSEQVIINNRKLERTKYPSSLSPRFVGSPSSLSPRLVVNTYNEPQYSETRLSNTSNSRMICGNNSNDITFTDYNIIVEEINEILDSPSSLSSKAQDHHQDSTKMYQAVSFSGSPELNSHNKPETSRHVSANMWNDGKDTEANPNESPTYKVLSEVAHKIADSKVATNQEPELNATGDRLTVSFAPTETKPRISMTGIQIPTDAPDHSKFEDSRTTTFDNSKIAGSTQILGMDFKGSSSNQVNNTAASQLTSEKLSQNTAEPQPLELNSTSLEIGKPINLKPISTKLTVNHPKGSNSNPVNQDDYKTVTEAVTEILTPAYHAVSEAASKIVESARIGTKKVAKNVPDDNSNSNTVVSDGGDYKTVTEAVGEMLTPVYSAVSHATNRVAGTGYQKGISLRDYLKSKAVVGNTRTRDYSLVGNEKVPGSPVPVSRNPYTEEKEEADGNGRRLQIN</sequence>
<comment type="caution">
    <text evidence="3">The sequence shown here is derived from an EMBL/GenBank/DDBJ whole genome shotgun (WGS) entry which is preliminary data.</text>
</comment>
<proteinExistence type="predicted"/>
<dbReference type="InterPro" id="IPR056605">
    <property type="entry name" value="LTI65_LTI78_N"/>
</dbReference>
<gene>
    <name evidence="3" type="ORF">FCM35_KLT01339</name>
</gene>
<feature type="compositionally biased region" description="Polar residues" evidence="1">
    <location>
        <begin position="472"/>
        <end position="503"/>
    </location>
</feature>
<reference evidence="3" key="1">
    <citation type="submission" date="2020-01" db="EMBL/GenBank/DDBJ databases">
        <title>Genome sequence of Kobresia littledalei, the first chromosome-level genome in the family Cyperaceae.</title>
        <authorList>
            <person name="Qu G."/>
        </authorList>
    </citation>
    <scope>NUCLEOTIDE SEQUENCE</scope>
    <source>
        <strain evidence="3">C.B.Clarke</strain>
        <tissue evidence="3">Leaf</tissue>
    </source>
</reference>
<dbReference type="OrthoDB" id="757583at2759"/>
<feature type="compositionally biased region" description="Basic and acidic residues" evidence="1">
    <location>
        <begin position="95"/>
        <end position="108"/>
    </location>
</feature>
<feature type="region of interest" description="Disordered" evidence="1">
    <location>
        <begin position="212"/>
        <end position="231"/>
    </location>
</feature>
<evidence type="ECO:0000313" key="3">
    <source>
        <dbReference type="EMBL" id="KAF3333648.1"/>
    </source>
</evidence>
<feature type="region of interest" description="Disordered" evidence="1">
    <location>
        <begin position="1"/>
        <end position="71"/>
    </location>
</feature>
<evidence type="ECO:0000313" key="4">
    <source>
        <dbReference type="Proteomes" id="UP000623129"/>
    </source>
</evidence>
<dbReference type="GO" id="GO:0009737">
    <property type="term" value="P:response to abscisic acid"/>
    <property type="evidence" value="ECO:0007669"/>
    <property type="project" value="InterPro"/>
</dbReference>
<dbReference type="EMBL" id="SWLB01000010">
    <property type="protein sequence ID" value="KAF3333648.1"/>
    <property type="molecule type" value="Genomic_DNA"/>
</dbReference>
<dbReference type="InterPro" id="IPR037491">
    <property type="entry name" value="LTI78/LTI65"/>
</dbReference>
<organism evidence="3 4">
    <name type="scientific">Carex littledalei</name>
    <dbReference type="NCBI Taxonomy" id="544730"/>
    <lineage>
        <taxon>Eukaryota</taxon>
        <taxon>Viridiplantae</taxon>
        <taxon>Streptophyta</taxon>
        <taxon>Embryophyta</taxon>
        <taxon>Tracheophyta</taxon>
        <taxon>Spermatophyta</taxon>
        <taxon>Magnoliopsida</taxon>
        <taxon>Liliopsida</taxon>
        <taxon>Poales</taxon>
        <taxon>Cyperaceae</taxon>
        <taxon>Cyperoideae</taxon>
        <taxon>Cariceae</taxon>
        <taxon>Carex</taxon>
        <taxon>Carex subgen. Euthyceras</taxon>
    </lineage>
</organism>
<dbReference type="PANTHER" id="PTHR33836:SF7">
    <property type="entry name" value="LOW-TEMPERATURE-INDUCED PROTEIN"/>
    <property type="match status" value="1"/>
</dbReference>
<keyword evidence="4" id="KW-1185">Reference proteome</keyword>
<evidence type="ECO:0000259" key="2">
    <source>
        <dbReference type="Pfam" id="PF23403"/>
    </source>
</evidence>
<protein>
    <recommendedName>
        <fullName evidence="2">LTI65/LTI78 N-terminal domain-containing protein</fullName>
    </recommendedName>
</protein>
<evidence type="ECO:0000256" key="1">
    <source>
        <dbReference type="SAM" id="MobiDB-lite"/>
    </source>
</evidence>
<name>A0A833R5G0_9POAL</name>
<feature type="region of interest" description="Disordered" evidence="1">
    <location>
        <begin position="94"/>
        <end position="121"/>
    </location>
</feature>
<dbReference type="PANTHER" id="PTHR33836">
    <property type="entry name" value="LOW-TEMPERATURE-INDUCED 65 KDA PROTEIN-RELATED"/>
    <property type="match status" value="1"/>
</dbReference>
<feature type="region of interest" description="Disordered" evidence="1">
    <location>
        <begin position="470"/>
        <end position="503"/>
    </location>
</feature>
<feature type="compositionally biased region" description="Polar residues" evidence="1">
    <location>
        <begin position="41"/>
        <end position="50"/>
    </location>
</feature>
<dbReference type="AlphaFoldDB" id="A0A833R5G0"/>
<feature type="domain" description="LTI65/LTI78 N-terminal" evidence="2">
    <location>
        <begin position="64"/>
        <end position="137"/>
    </location>
</feature>
<accession>A0A833R5G0</accession>
<feature type="compositionally biased region" description="Polar residues" evidence="1">
    <location>
        <begin position="148"/>
        <end position="157"/>
    </location>
</feature>
<feature type="region of interest" description="Disordered" evidence="1">
    <location>
        <begin position="655"/>
        <end position="689"/>
    </location>
</feature>
<dbReference type="Pfam" id="PF23403">
    <property type="entry name" value="LTI65_LTI78_N"/>
    <property type="match status" value="1"/>
</dbReference>
<feature type="compositionally biased region" description="Low complexity" evidence="1">
    <location>
        <begin position="217"/>
        <end position="231"/>
    </location>
</feature>
<dbReference type="Proteomes" id="UP000623129">
    <property type="component" value="Unassembled WGS sequence"/>
</dbReference>
<feature type="region of interest" description="Disordered" evidence="1">
    <location>
        <begin position="348"/>
        <end position="384"/>
    </location>
</feature>
<feature type="region of interest" description="Disordered" evidence="1">
    <location>
        <begin position="148"/>
        <end position="189"/>
    </location>
</feature>